<dbReference type="EMBL" id="JBHSGG010000015">
    <property type="protein sequence ID" value="MFC4727719.1"/>
    <property type="molecule type" value="Genomic_DNA"/>
</dbReference>
<protein>
    <submittedName>
        <fullName evidence="5">Hpt domain-containing protein</fullName>
    </submittedName>
</protein>
<sequence length="607" mass="66486">MRLQDNIDFTTLAWVKPELDETLRQAQRALEEYVEGLAEGIADPSRLRLVAGHLHQVQGTLRMVELYGAAMVAEEMEQLVIALQGEFAGSRDAGYSALMRGIMQLPDYLERLQSGHRDIPMVLLPLLNELRDARGVQRLSEAVLFSPDLSRQLPETARGPAAPVPDAPLRVQVEALRGRFQAALLQWLREDANPGNIEALTEVCERLVRITQSEDARRLFWVAAGTLEALRAGAFEASRALKQALGRVEREIKRLAEGGDAAFRNAPPLELTRQLLYFVAHAPTQHVRIDEIRDVFGLSRYLPSEAELDHARGSLAGHNRALLDTVSSALKDDLLRVKDALDLHLRAGDVAPAELEPQLEVLDRVGDTLGMLGLGVPRRVVQEQRQAIADFIGGTREANEGALLDVAGALLYVEATLDDQVARLGAAGNEETASGAEARRVLESLIKEAIANFANARQCFVAFVETNWDHEQLQDVPRLVDEVVGALRIAEIEAAPDYLVAIRRFTETELLQRRRVPNGRQMDTLADALAALEYFLEALRDQRPGRDRILDVARYSLEVLGYWPLPAHGLPATPAPTPDVPAAAPAAAAPQPPQGDAGAPAPPLAPD</sequence>
<comment type="caution">
    <text evidence="5">The sequence shown here is derived from an EMBL/GenBank/DDBJ whole genome shotgun (WGS) entry which is preliminary data.</text>
</comment>
<feature type="domain" description="Scaffold protein FimL second" evidence="4">
    <location>
        <begin position="166"/>
        <end position="308"/>
    </location>
</feature>
<name>A0ABV9NJX5_9GAMM</name>
<evidence type="ECO:0000313" key="5">
    <source>
        <dbReference type="EMBL" id="MFC4727719.1"/>
    </source>
</evidence>
<evidence type="ECO:0000313" key="6">
    <source>
        <dbReference type="Proteomes" id="UP001595892"/>
    </source>
</evidence>
<dbReference type="Pfam" id="PF26379">
    <property type="entry name" value="FimL_2nd"/>
    <property type="match status" value="1"/>
</dbReference>
<dbReference type="SUPFAM" id="SSF47226">
    <property type="entry name" value="Histidine-containing phosphotransfer domain, HPT domain"/>
    <property type="match status" value="2"/>
</dbReference>
<dbReference type="Proteomes" id="UP001595892">
    <property type="component" value="Unassembled WGS sequence"/>
</dbReference>
<dbReference type="Pfam" id="PF01627">
    <property type="entry name" value="Hpt"/>
    <property type="match status" value="1"/>
</dbReference>
<evidence type="ECO:0000256" key="2">
    <source>
        <dbReference type="SAM" id="MobiDB-lite"/>
    </source>
</evidence>
<dbReference type="RefSeq" id="WP_377003729.1">
    <property type="nucleotide sequence ID" value="NZ_JBHSGG010000015.1"/>
</dbReference>
<accession>A0ABV9NJX5</accession>
<keyword evidence="1" id="KW-0902">Two-component regulatory system</keyword>
<dbReference type="InterPro" id="IPR008207">
    <property type="entry name" value="Sig_transdc_His_kin_Hpt_dom"/>
</dbReference>
<evidence type="ECO:0000259" key="4">
    <source>
        <dbReference type="Pfam" id="PF26379"/>
    </source>
</evidence>
<feature type="region of interest" description="Disordered" evidence="2">
    <location>
        <begin position="570"/>
        <end position="607"/>
    </location>
</feature>
<feature type="domain" description="HPt" evidence="3">
    <location>
        <begin position="12"/>
        <end position="114"/>
    </location>
</feature>
<evidence type="ECO:0000259" key="3">
    <source>
        <dbReference type="Pfam" id="PF01627"/>
    </source>
</evidence>
<dbReference type="Gene3D" id="1.20.120.160">
    <property type="entry name" value="HPT domain"/>
    <property type="match status" value="1"/>
</dbReference>
<reference evidence="6" key="1">
    <citation type="journal article" date="2019" name="Int. J. Syst. Evol. Microbiol.">
        <title>The Global Catalogue of Microorganisms (GCM) 10K type strain sequencing project: providing services to taxonomists for standard genome sequencing and annotation.</title>
        <authorList>
            <consortium name="The Broad Institute Genomics Platform"/>
            <consortium name="The Broad Institute Genome Sequencing Center for Infectious Disease"/>
            <person name="Wu L."/>
            <person name="Ma J."/>
        </authorList>
    </citation>
    <scope>NUCLEOTIDE SEQUENCE [LARGE SCALE GENOMIC DNA]</scope>
    <source>
        <strain evidence="6">CGMCC 1.13574</strain>
    </source>
</reference>
<feature type="compositionally biased region" description="Low complexity" evidence="2">
    <location>
        <begin position="580"/>
        <end position="599"/>
    </location>
</feature>
<organism evidence="5 6">
    <name type="scientific">Coralloluteibacterium thermophilum</name>
    <dbReference type="NCBI Taxonomy" id="2707049"/>
    <lineage>
        <taxon>Bacteria</taxon>
        <taxon>Pseudomonadati</taxon>
        <taxon>Pseudomonadota</taxon>
        <taxon>Gammaproteobacteria</taxon>
        <taxon>Lysobacterales</taxon>
        <taxon>Lysobacteraceae</taxon>
        <taxon>Coralloluteibacterium</taxon>
    </lineage>
</organism>
<dbReference type="InterPro" id="IPR036641">
    <property type="entry name" value="HPT_dom_sf"/>
</dbReference>
<proteinExistence type="predicted"/>
<keyword evidence="6" id="KW-1185">Reference proteome</keyword>
<feature type="non-terminal residue" evidence="5">
    <location>
        <position position="607"/>
    </location>
</feature>
<evidence type="ECO:0000256" key="1">
    <source>
        <dbReference type="ARBA" id="ARBA00023012"/>
    </source>
</evidence>
<dbReference type="InterPro" id="IPR058661">
    <property type="entry name" value="FimL_2nd"/>
</dbReference>
<gene>
    <name evidence="5" type="ORF">ACFO3Q_05995</name>
</gene>